<name>A0AAN9IJ29_CROPI</name>
<comment type="caution">
    <text evidence="10">The sequence shown here is derived from an EMBL/GenBank/DDBJ whole genome shotgun (WGS) entry which is preliminary data.</text>
</comment>
<evidence type="ECO:0000313" key="10">
    <source>
        <dbReference type="EMBL" id="KAK7274256.1"/>
    </source>
</evidence>
<evidence type="ECO:0000256" key="4">
    <source>
        <dbReference type="ARBA" id="ARBA00023180"/>
    </source>
</evidence>
<evidence type="ECO:0000259" key="8">
    <source>
        <dbReference type="Pfam" id="PF13947"/>
    </source>
</evidence>
<evidence type="ECO:0000256" key="7">
    <source>
        <dbReference type="SAM" id="SignalP"/>
    </source>
</evidence>
<protein>
    <recommendedName>
        <fullName evidence="2">non-specific serine/threonine protein kinase</fullName>
        <ecNumber evidence="2">2.7.11.1</ecNumber>
    </recommendedName>
</protein>
<dbReference type="PANTHER" id="PTHR33138">
    <property type="entry name" value="OS01G0690200 PROTEIN"/>
    <property type="match status" value="1"/>
</dbReference>
<keyword evidence="4" id="KW-0325">Glycoprotein</keyword>
<accession>A0AAN9IJ29</accession>
<comment type="catalytic activity">
    <reaction evidence="5">
        <text>L-threonyl-[protein] + ATP = O-phospho-L-threonyl-[protein] + ADP + H(+)</text>
        <dbReference type="Rhea" id="RHEA:46608"/>
        <dbReference type="Rhea" id="RHEA-COMP:11060"/>
        <dbReference type="Rhea" id="RHEA-COMP:11605"/>
        <dbReference type="ChEBI" id="CHEBI:15378"/>
        <dbReference type="ChEBI" id="CHEBI:30013"/>
        <dbReference type="ChEBI" id="CHEBI:30616"/>
        <dbReference type="ChEBI" id="CHEBI:61977"/>
        <dbReference type="ChEBI" id="CHEBI:456216"/>
        <dbReference type="EC" id="2.7.11.1"/>
    </reaction>
</comment>
<dbReference type="PANTHER" id="PTHR33138:SF27">
    <property type="entry name" value="WALL-ASSOCIATED RECEPTOR KINASE C-TERMINAL DOMAIN-CONTAINING PROTEIN"/>
    <property type="match status" value="1"/>
</dbReference>
<feature type="signal peptide" evidence="7">
    <location>
        <begin position="1"/>
        <end position="22"/>
    </location>
</feature>
<dbReference type="GO" id="GO:0016020">
    <property type="term" value="C:membrane"/>
    <property type="evidence" value="ECO:0007669"/>
    <property type="project" value="UniProtKB-SubCell"/>
</dbReference>
<evidence type="ECO:0000256" key="5">
    <source>
        <dbReference type="ARBA" id="ARBA00047899"/>
    </source>
</evidence>
<dbReference type="Proteomes" id="UP001372338">
    <property type="component" value="Unassembled WGS sequence"/>
</dbReference>
<feature type="chain" id="PRO_5043010191" description="non-specific serine/threonine protein kinase" evidence="7">
    <location>
        <begin position="23"/>
        <end position="248"/>
    </location>
</feature>
<dbReference type="AlphaFoldDB" id="A0AAN9IJ29"/>
<dbReference type="InterPro" id="IPR032872">
    <property type="entry name" value="WAK_assoc_C"/>
</dbReference>
<dbReference type="GO" id="GO:0004674">
    <property type="term" value="F:protein serine/threonine kinase activity"/>
    <property type="evidence" value="ECO:0007669"/>
    <property type="project" value="UniProtKB-EC"/>
</dbReference>
<dbReference type="EMBL" id="JAYWIO010000003">
    <property type="protein sequence ID" value="KAK7274256.1"/>
    <property type="molecule type" value="Genomic_DNA"/>
</dbReference>
<feature type="domain" description="Wall-associated receptor kinase C-terminal" evidence="9">
    <location>
        <begin position="156"/>
        <end position="239"/>
    </location>
</feature>
<gene>
    <name evidence="10" type="ORF">RIF29_15339</name>
</gene>
<dbReference type="InterPro" id="IPR025287">
    <property type="entry name" value="WAK_GUB"/>
</dbReference>
<organism evidence="10 11">
    <name type="scientific">Crotalaria pallida</name>
    <name type="common">Smooth rattlebox</name>
    <name type="synonym">Crotalaria striata</name>
    <dbReference type="NCBI Taxonomy" id="3830"/>
    <lineage>
        <taxon>Eukaryota</taxon>
        <taxon>Viridiplantae</taxon>
        <taxon>Streptophyta</taxon>
        <taxon>Embryophyta</taxon>
        <taxon>Tracheophyta</taxon>
        <taxon>Spermatophyta</taxon>
        <taxon>Magnoliopsida</taxon>
        <taxon>eudicotyledons</taxon>
        <taxon>Gunneridae</taxon>
        <taxon>Pentapetalae</taxon>
        <taxon>rosids</taxon>
        <taxon>fabids</taxon>
        <taxon>Fabales</taxon>
        <taxon>Fabaceae</taxon>
        <taxon>Papilionoideae</taxon>
        <taxon>50 kb inversion clade</taxon>
        <taxon>genistoids sensu lato</taxon>
        <taxon>core genistoids</taxon>
        <taxon>Crotalarieae</taxon>
        <taxon>Crotalaria</taxon>
    </lineage>
</organism>
<proteinExistence type="predicted"/>
<evidence type="ECO:0000256" key="2">
    <source>
        <dbReference type="ARBA" id="ARBA00012513"/>
    </source>
</evidence>
<keyword evidence="3 7" id="KW-0732">Signal</keyword>
<reference evidence="10 11" key="1">
    <citation type="submission" date="2024-01" db="EMBL/GenBank/DDBJ databases">
        <title>The genomes of 5 underutilized Papilionoideae crops provide insights into root nodulation and disease resistanc.</title>
        <authorList>
            <person name="Yuan L."/>
        </authorList>
    </citation>
    <scope>NUCLEOTIDE SEQUENCE [LARGE SCALE GENOMIC DNA]</scope>
    <source>
        <strain evidence="10">ZHUSHIDOU_FW_LH</strain>
        <tissue evidence="10">Leaf</tissue>
    </source>
</reference>
<dbReference type="EC" id="2.7.11.1" evidence="2"/>
<keyword evidence="11" id="KW-1185">Reference proteome</keyword>
<evidence type="ECO:0000256" key="1">
    <source>
        <dbReference type="ARBA" id="ARBA00004167"/>
    </source>
</evidence>
<evidence type="ECO:0000256" key="6">
    <source>
        <dbReference type="ARBA" id="ARBA00048679"/>
    </source>
</evidence>
<evidence type="ECO:0000313" key="11">
    <source>
        <dbReference type="Proteomes" id="UP001372338"/>
    </source>
</evidence>
<evidence type="ECO:0000259" key="9">
    <source>
        <dbReference type="Pfam" id="PF14380"/>
    </source>
</evidence>
<dbReference type="Pfam" id="PF13947">
    <property type="entry name" value="GUB_WAK_bind"/>
    <property type="match status" value="1"/>
</dbReference>
<sequence>MNYQTTLFFIPLFFLLIRITLSIDPKFLACHPKTCGNNQNISYPFYIIGKQEQYCGNPGFELTCYDNGFPILNLIDTQYIVQEIFYNNHTLRVTNPVFSQLTTPDQCVAPTQSLNVGKYRFKVGSNQRDMTLFYGCDLTKVPEGLRENRVGCDSENRTSSVVAAFDREDASSLRLACKMDRVVNVTVEDEKGGIREALRKGFVLNWNATNCSACTRSGGKCGFDWNSDTYAFRCYCPDRVHSADCDPG</sequence>
<dbReference type="Pfam" id="PF14380">
    <property type="entry name" value="WAK_assoc"/>
    <property type="match status" value="1"/>
</dbReference>
<evidence type="ECO:0000256" key="3">
    <source>
        <dbReference type="ARBA" id="ARBA00022729"/>
    </source>
</evidence>
<comment type="subcellular location">
    <subcellularLocation>
        <location evidence="1">Membrane</location>
        <topology evidence="1">Single-pass membrane protein</topology>
    </subcellularLocation>
</comment>
<comment type="catalytic activity">
    <reaction evidence="6">
        <text>L-seryl-[protein] + ATP = O-phospho-L-seryl-[protein] + ADP + H(+)</text>
        <dbReference type="Rhea" id="RHEA:17989"/>
        <dbReference type="Rhea" id="RHEA-COMP:9863"/>
        <dbReference type="Rhea" id="RHEA-COMP:11604"/>
        <dbReference type="ChEBI" id="CHEBI:15378"/>
        <dbReference type="ChEBI" id="CHEBI:29999"/>
        <dbReference type="ChEBI" id="CHEBI:30616"/>
        <dbReference type="ChEBI" id="CHEBI:83421"/>
        <dbReference type="ChEBI" id="CHEBI:456216"/>
        <dbReference type="EC" id="2.7.11.1"/>
    </reaction>
</comment>
<feature type="domain" description="Wall-associated receptor kinase galacturonan-binding" evidence="8">
    <location>
        <begin position="30"/>
        <end position="94"/>
    </location>
</feature>
<dbReference type="GO" id="GO:0030247">
    <property type="term" value="F:polysaccharide binding"/>
    <property type="evidence" value="ECO:0007669"/>
    <property type="project" value="InterPro"/>
</dbReference>